<gene>
    <name evidence="5" type="ORF">R1sor_009167</name>
</gene>
<feature type="compositionally biased region" description="Low complexity" evidence="3">
    <location>
        <begin position="73"/>
        <end position="87"/>
    </location>
</feature>
<sequence>MDRGLSAEEDLMTRMRGLLPHSSFSDGGSGRAVSSDVDRYEQRSIDGASSSHFSVDEPLGDGEADNGHTNEDGSSSSEGSSPLGWPLGRRERTGSEASPAVTGPKLQGNSSFMWEEKREKRETELSEVEMMKERFAKLLLGEDMSGGGKGVCTALAISNAITNLSASVFGELWRLEPLAPERRTMWRREMEWLLCVSDHVVELVPSWQTFPDGSSLEVSVLHTSGDDFLSDGTSLRFAYLRAFSVGEIGILQVMVSRPRTDLHVNLPALRKLDAMLLDSLEKFQETDFWYVDRGIAIADKDGRHGNRHPVQRQEEKWWLPTPKVPSTGLSEETRKKLQHQREATSQILKAAMAINGSTLAEMAAPEEYLDSLPKNGRTSLGTTMYTALTADNFNPEAVLSSLDLSTEHSTLDIANRLESAILVWRRKIHHKSHPNLANAKAHKSSWGMMKDLVGDENKRELIADRAETVLLMLKQRFPGLPQTALDMHKIQYNKDVGQSILESYSRVLESLAYNILARVDDVLYADDQVRRHLAPASGSGRQLSSTQRSEKFGKDGPMGKSVLKDNTKLWSYASNLAESNGLHSPPSRD</sequence>
<feature type="region of interest" description="Disordered" evidence="3">
    <location>
        <begin position="1"/>
        <end position="124"/>
    </location>
</feature>
<evidence type="ECO:0000256" key="1">
    <source>
        <dbReference type="ARBA" id="ARBA00022658"/>
    </source>
</evidence>
<dbReference type="Pfam" id="PF03759">
    <property type="entry name" value="PRONE"/>
    <property type="match status" value="2"/>
</dbReference>
<dbReference type="PROSITE" id="PS51334">
    <property type="entry name" value="PRONE"/>
    <property type="match status" value="1"/>
</dbReference>
<feature type="compositionally biased region" description="Basic and acidic residues" evidence="3">
    <location>
        <begin position="114"/>
        <end position="124"/>
    </location>
</feature>
<evidence type="ECO:0000313" key="6">
    <source>
        <dbReference type="Proteomes" id="UP001633002"/>
    </source>
</evidence>
<reference evidence="5 6" key="1">
    <citation type="submission" date="2024-09" db="EMBL/GenBank/DDBJ databases">
        <title>Chromosome-scale assembly of Riccia sorocarpa.</title>
        <authorList>
            <person name="Paukszto L."/>
        </authorList>
    </citation>
    <scope>NUCLEOTIDE SEQUENCE [LARGE SCALE GENOMIC DNA]</scope>
    <source>
        <strain evidence="5">LP-2024</strain>
        <tissue evidence="5">Aerial parts of the thallus</tissue>
    </source>
</reference>
<dbReference type="InterPro" id="IPR038937">
    <property type="entry name" value="RopGEF"/>
</dbReference>
<protein>
    <recommendedName>
        <fullName evidence="4">PRONE domain-containing protein</fullName>
    </recommendedName>
</protein>
<feature type="domain" description="PRONE" evidence="4">
    <location>
        <begin position="118"/>
        <end position="536"/>
    </location>
</feature>
<name>A0ABD3H580_9MARC</name>
<feature type="region of interest" description="Disordered" evidence="3">
    <location>
        <begin position="535"/>
        <end position="562"/>
    </location>
</feature>
<dbReference type="PANTHER" id="PTHR33101:SF6">
    <property type="entry name" value="ROP GUANINE NUCLEOTIDE EXCHANGE FACTOR 1"/>
    <property type="match status" value="1"/>
</dbReference>
<dbReference type="PANTHER" id="PTHR33101">
    <property type="entry name" value="ROP GUANINE NUCLEOTIDE EXCHANGE FACTOR 1"/>
    <property type="match status" value="1"/>
</dbReference>
<dbReference type="FunFam" id="1.20.58.2010:FF:000001">
    <property type="entry name" value="Rop guanine nucleotide exchange factor 14"/>
    <property type="match status" value="1"/>
</dbReference>
<dbReference type="AlphaFoldDB" id="A0ABD3H580"/>
<keyword evidence="1 2" id="KW-0344">Guanine-nucleotide releasing factor</keyword>
<accession>A0ABD3H580</accession>
<dbReference type="GO" id="GO:0005085">
    <property type="term" value="F:guanyl-nucleotide exchange factor activity"/>
    <property type="evidence" value="ECO:0007669"/>
    <property type="project" value="UniProtKB-UniRule"/>
</dbReference>
<keyword evidence="6" id="KW-1185">Reference proteome</keyword>
<organism evidence="5 6">
    <name type="scientific">Riccia sorocarpa</name>
    <dbReference type="NCBI Taxonomy" id="122646"/>
    <lineage>
        <taxon>Eukaryota</taxon>
        <taxon>Viridiplantae</taxon>
        <taxon>Streptophyta</taxon>
        <taxon>Embryophyta</taxon>
        <taxon>Marchantiophyta</taxon>
        <taxon>Marchantiopsida</taxon>
        <taxon>Marchantiidae</taxon>
        <taxon>Marchantiales</taxon>
        <taxon>Ricciaceae</taxon>
        <taxon>Riccia</taxon>
    </lineage>
</organism>
<proteinExistence type="predicted"/>
<dbReference type="Proteomes" id="UP001633002">
    <property type="component" value="Unassembled WGS sequence"/>
</dbReference>
<comment type="caution">
    <text evidence="5">The sequence shown here is derived from an EMBL/GenBank/DDBJ whole genome shotgun (WGS) entry which is preliminary data.</text>
</comment>
<evidence type="ECO:0000256" key="2">
    <source>
        <dbReference type="PROSITE-ProRule" id="PRU00663"/>
    </source>
</evidence>
<evidence type="ECO:0000313" key="5">
    <source>
        <dbReference type="EMBL" id="KAL3686593.1"/>
    </source>
</evidence>
<dbReference type="Gene3D" id="1.20.58.2010">
    <property type="entry name" value="PRONE domain, subdomain 1"/>
    <property type="match status" value="2"/>
</dbReference>
<evidence type="ECO:0000259" key="4">
    <source>
        <dbReference type="PROSITE" id="PS51334"/>
    </source>
</evidence>
<dbReference type="EMBL" id="JBJQOH010000005">
    <property type="protein sequence ID" value="KAL3686593.1"/>
    <property type="molecule type" value="Genomic_DNA"/>
</dbReference>
<evidence type="ECO:0000256" key="3">
    <source>
        <dbReference type="SAM" id="MobiDB-lite"/>
    </source>
</evidence>
<dbReference type="InterPro" id="IPR005512">
    <property type="entry name" value="PRONE_dom"/>
</dbReference>